<dbReference type="Pfam" id="PF00581">
    <property type="entry name" value="Rhodanese"/>
    <property type="match status" value="1"/>
</dbReference>
<feature type="chain" id="PRO_5030106059" evidence="2">
    <location>
        <begin position="21"/>
        <end position="148"/>
    </location>
</feature>
<dbReference type="CDD" id="cd00158">
    <property type="entry name" value="RHOD"/>
    <property type="match status" value="1"/>
</dbReference>
<dbReference type="AlphaFoldDB" id="A0A4Y6PMF5"/>
<dbReference type="OrthoDB" id="9789348at2"/>
<feature type="compositionally biased region" description="Polar residues" evidence="1">
    <location>
        <begin position="36"/>
        <end position="52"/>
    </location>
</feature>
<dbReference type="RefSeq" id="WP_141195991.1">
    <property type="nucleotide sequence ID" value="NZ_CP041186.1"/>
</dbReference>
<accession>A0A4Y6PMF5</accession>
<proteinExistence type="predicted"/>
<evidence type="ECO:0000313" key="5">
    <source>
        <dbReference type="Proteomes" id="UP000315995"/>
    </source>
</evidence>
<dbReference type="Proteomes" id="UP000315995">
    <property type="component" value="Chromosome"/>
</dbReference>
<dbReference type="InterPro" id="IPR050229">
    <property type="entry name" value="GlpE_sulfurtransferase"/>
</dbReference>
<evidence type="ECO:0000259" key="3">
    <source>
        <dbReference type="PROSITE" id="PS50206"/>
    </source>
</evidence>
<organism evidence="4 5">
    <name type="scientific">Persicimonas caeni</name>
    <dbReference type="NCBI Taxonomy" id="2292766"/>
    <lineage>
        <taxon>Bacteria</taxon>
        <taxon>Deltaproteobacteria</taxon>
        <taxon>Bradymonadales</taxon>
        <taxon>Bradymonadaceae</taxon>
        <taxon>Persicimonas</taxon>
    </lineage>
</organism>
<dbReference type="SUPFAM" id="SSF52821">
    <property type="entry name" value="Rhodanese/Cell cycle control phosphatase"/>
    <property type="match status" value="1"/>
</dbReference>
<dbReference type="SMART" id="SM00450">
    <property type="entry name" value="RHOD"/>
    <property type="match status" value="1"/>
</dbReference>
<evidence type="ECO:0000256" key="2">
    <source>
        <dbReference type="SAM" id="SignalP"/>
    </source>
</evidence>
<dbReference type="PROSITE" id="PS51257">
    <property type="entry name" value="PROKAR_LIPOPROTEIN"/>
    <property type="match status" value="1"/>
</dbReference>
<keyword evidence="2" id="KW-0732">Signal</keyword>
<feature type="signal peptide" evidence="2">
    <location>
        <begin position="1"/>
        <end position="20"/>
    </location>
</feature>
<dbReference type="PROSITE" id="PS50206">
    <property type="entry name" value="RHODANESE_3"/>
    <property type="match status" value="1"/>
</dbReference>
<dbReference type="EMBL" id="CP041186">
    <property type="protein sequence ID" value="QDG49494.1"/>
    <property type="molecule type" value="Genomic_DNA"/>
</dbReference>
<keyword evidence="5" id="KW-1185">Reference proteome</keyword>
<dbReference type="Gene3D" id="3.40.250.10">
    <property type="entry name" value="Rhodanese-like domain"/>
    <property type="match status" value="1"/>
</dbReference>
<dbReference type="InterPro" id="IPR036873">
    <property type="entry name" value="Rhodanese-like_dom_sf"/>
</dbReference>
<dbReference type="InterPro" id="IPR001763">
    <property type="entry name" value="Rhodanese-like_dom"/>
</dbReference>
<reference evidence="4 5" key="1">
    <citation type="submission" date="2019-06" db="EMBL/GenBank/DDBJ databases">
        <title>Persicimonas caeni gen. nov., sp. nov., a predatory bacterium isolated from solar saltern.</title>
        <authorList>
            <person name="Wang S."/>
        </authorList>
    </citation>
    <scope>NUCLEOTIDE SEQUENCE [LARGE SCALE GENOMIC DNA]</scope>
    <source>
        <strain evidence="4 5">YN101</strain>
    </source>
</reference>
<evidence type="ECO:0000313" key="4">
    <source>
        <dbReference type="EMBL" id="QDG49494.1"/>
    </source>
</evidence>
<accession>A0A5B8XYF3</accession>
<evidence type="ECO:0000256" key="1">
    <source>
        <dbReference type="SAM" id="MobiDB-lite"/>
    </source>
</evidence>
<sequence>MKIRFVSGWLATLACIALLAASGCSSKKEASAAEPTKNTGQQAVEESGTPESGTPEPGKVDGETARQLVEDGAVLLDVRTPGEYQSGHIDGAVNIPIQEFGQRKDELKELGEPLVVYCRSGNRSAHAANALEDMGVDKVYDLGGIGSW</sequence>
<gene>
    <name evidence="4" type="ORF">FIV42_01690</name>
</gene>
<feature type="region of interest" description="Disordered" evidence="1">
    <location>
        <begin position="28"/>
        <end position="62"/>
    </location>
</feature>
<dbReference type="PANTHER" id="PTHR43031:SF1">
    <property type="entry name" value="PYRIDINE NUCLEOTIDE-DISULPHIDE OXIDOREDUCTASE"/>
    <property type="match status" value="1"/>
</dbReference>
<dbReference type="PANTHER" id="PTHR43031">
    <property type="entry name" value="FAD-DEPENDENT OXIDOREDUCTASE"/>
    <property type="match status" value="1"/>
</dbReference>
<name>A0A4Y6PMF5_PERCE</name>
<feature type="domain" description="Rhodanese" evidence="3">
    <location>
        <begin position="69"/>
        <end position="146"/>
    </location>
</feature>
<protein>
    <submittedName>
        <fullName evidence="4">Rhodanese-like domain-containing protein</fullName>
    </submittedName>
</protein>